<dbReference type="GO" id="GO:0016491">
    <property type="term" value="F:oxidoreductase activity"/>
    <property type="evidence" value="ECO:0007669"/>
    <property type="project" value="InterPro"/>
</dbReference>
<gene>
    <name evidence="2" type="ORF">J2TS6_47970</name>
</gene>
<dbReference type="Gene3D" id="3.40.50.720">
    <property type="entry name" value="NAD(P)-binding Rossmann-like Domain"/>
    <property type="match status" value="1"/>
</dbReference>
<accession>A0A920CBK2</accession>
<name>A0A920CBK2_9BACL</name>
<dbReference type="CDD" id="cd05289">
    <property type="entry name" value="MDR_like_2"/>
    <property type="match status" value="1"/>
</dbReference>
<feature type="domain" description="Enoyl reductase (ER)" evidence="1">
    <location>
        <begin position="10"/>
        <end position="308"/>
    </location>
</feature>
<dbReference type="Gene3D" id="3.90.180.10">
    <property type="entry name" value="Medium-chain alcohol dehydrogenases, catalytic domain"/>
    <property type="match status" value="1"/>
</dbReference>
<evidence type="ECO:0000313" key="3">
    <source>
        <dbReference type="Proteomes" id="UP000679779"/>
    </source>
</evidence>
<sequence>MKAVVMIDYGTSDVLQEQEIAKPELKETETLVEMFATTVNSGDHLMLSGAFQDIIPLRFPHILGVEIAGVVREVGANVTHVKQGDRVIGLTETGGGYAEFAVVEEERLTVIPSTLSFEETVALSAVGLTAWQALFQYGRLQPGQRILIHAGAGAVGHLAVQLAKQHGAYVIATARPENHEFVRQLRADEVIDYTTTDFGETVRPVDIVLDMVRDGGETERKSYTVLKDGGKLLSLVSPVIDRNPSVRGIEAQFVRVNPNRSDWLSLIRKVQDQKLKVHIDRIFPFNAKGITEAHRASETRGKKGQLLIARDR</sequence>
<dbReference type="InterPro" id="IPR036291">
    <property type="entry name" value="NAD(P)-bd_dom_sf"/>
</dbReference>
<dbReference type="Pfam" id="PF13602">
    <property type="entry name" value="ADH_zinc_N_2"/>
    <property type="match status" value="1"/>
</dbReference>
<dbReference type="EMBL" id="BORQ01000006">
    <property type="protein sequence ID" value="GIO33656.1"/>
    <property type="molecule type" value="Genomic_DNA"/>
</dbReference>
<dbReference type="SUPFAM" id="SSF50129">
    <property type="entry name" value="GroES-like"/>
    <property type="match status" value="1"/>
</dbReference>
<dbReference type="PANTHER" id="PTHR44013:SF1">
    <property type="entry name" value="ZINC-TYPE ALCOHOL DEHYDROGENASE-LIKE PROTEIN C16A3.02C"/>
    <property type="match status" value="1"/>
</dbReference>
<dbReference type="InterPro" id="IPR011032">
    <property type="entry name" value="GroES-like_sf"/>
</dbReference>
<evidence type="ECO:0000313" key="2">
    <source>
        <dbReference type="EMBL" id="GIO33656.1"/>
    </source>
</evidence>
<evidence type="ECO:0000259" key="1">
    <source>
        <dbReference type="SMART" id="SM00829"/>
    </source>
</evidence>
<protein>
    <submittedName>
        <fullName evidence="2">NADPH:quinone reductase</fullName>
    </submittedName>
</protein>
<dbReference type="AlphaFoldDB" id="A0A920CBK2"/>
<dbReference type="SUPFAM" id="SSF51735">
    <property type="entry name" value="NAD(P)-binding Rossmann-fold domains"/>
    <property type="match status" value="1"/>
</dbReference>
<proteinExistence type="predicted"/>
<keyword evidence="3" id="KW-1185">Reference proteome</keyword>
<dbReference type="Pfam" id="PF08240">
    <property type="entry name" value="ADH_N"/>
    <property type="match status" value="1"/>
</dbReference>
<dbReference type="RefSeq" id="WP_160045061.1">
    <property type="nucleotide sequence ID" value="NZ_BORQ01000006.1"/>
</dbReference>
<dbReference type="InterPro" id="IPR020843">
    <property type="entry name" value="ER"/>
</dbReference>
<dbReference type="Proteomes" id="UP000679779">
    <property type="component" value="Unassembled WGS sequence"/>
</dbReference>
<dbReference type="InterPro" id="IPR013154">
    <property type="entry name" value="ADH-like_N"/>
</dbReference>
<dbReference type="PANTHER" id="PTHR44013">
    <property type="entry name" value="ZINC-TYPE ALCOHOL DEHYDROGENASE-LIKE PROTEIN C16A3.02C"/>
    <property type="match status" value="1"/>
</dbReference>
<dbReference type="SMART" id="SM00829">
    <property type="entry name" value="PKS_ER"/>
    <property type="match status" value="1"/>
</dbReference>
<dbReference type="InterPro" id="IPR052733">
    <property type="entry name" value="Chloroplast_QOR"/>
</dbReference>
<reference evidence="2" key="1">
    <citation type="submission" date="2021-03" db="EMBL/GenBank/DDBJ databases">
        <title>Antimicrobial resistance genes in bacteria isolated from Japanese honey, and their potential for conferring macrolide and lincosamide resistance in the American foulbrood pathogen Paenibacillus larvae.</title>
        <authorList>
            <person name="Okamoto M."/>
            <person name="Kumagai M."/>
            <person name="Kanamori H."/>
            <person name="Takamatsu D."/>
        </authorList>
    </citation>
    <scope>NUCLEOTIDE SEQUENCE</scope>
    <source>
        <strain evidence="2">J2TS6</strain>
    </source>
</reference>
<organism evidence="2 3">
    <name type="scientific">Paenibacillus albilobatus</name>
    <dbReference type="NCBI Taxonomy" id="2716884"/>
    <lineage>
        <taxon>Bacteria</taxon>
        <taxon>Bacillati</taxon>
        <taxon>Bacillota</taxon>
        <taxon>Bacilli</taxon>
        <taxon>Bacillales</taxon>
        <taxon>Paenibacillaceae</taxon>
        <taxon>Paenibacillus</taxon>
    </lineage>
</organism>
<comment type="caution">
    <text evidence="2">The sequence shown here is derived from an EMBL/GenBank/DDBJ whole genome shotgun (WGS) entry which is preliminary data.</text>
</comment>